<dbReference type="InterPro" id="IPR003607">
    <property type="entry name" value="HD/PDEase_dom"/>
</dbReference>
<dbReference type="Gene3D" id="1.10.3210.50">
    <property type="match status" value="1"/>
</dbReference>
<dbReference type="PANTHER" id="PTHR33594">
    <property type="entry name" value="SUPERFAMILY HYDROLASE, PUTATIVE (AFU_ORTHOLOGUE AFUA_1G03035)-RELATED"/>
    <property type="match status" value="1"/>
</dbReference>
<dbReference type="GO" id="GO:0016787">
    <property type="term" value="F:hydrolase activity"/>
    <property type="evidence" value="ECO:0007669"/>
    <property type="project" value="UniProtKB-KW"/>
</dbReference>
<dbReference type="Proteomes" id="UP000196084">
    <property type="component" value="Unassembled WGS sequence"/>
</dbReference>
<keyword evidence="3" id="KW-1185">Reference proteome</keyword>
<dbReference type="InterPro" id="IPR006674">
    <property type="entry name" value="HD_domain"/>
</dbReference>
<dbReference type="EMBL" id="MWPH01000002">
    <property type="protein sequence ID" value="OVE84953.1"/>
    <property type="molecule type" value="Genomic_DNA"/>
</dbReference>
<feature type="domain" description="HD" evidence="1">
    <location>
        <begin position="21"/>
        <end position="127"/>
    </location>
</feature>
<reference evidence="2 3" key="1">
    <citation type="submission" date="2017-02" db="EMBL/GenBank/DDBJ databases">
        <title>Natronthermophilus aegyptiacus gen. nov.,sp. nov., an aerobic, extremely halophilic alkalithermophilic archaeon isolated from the athalassohaline Wadi An Natrun, Egypt.</title>
        <authorList>
            <person name="Zhao B."/>
        </authorList>
    </citation>
    <scope>NUCLEOTIDE SEQUENCE [LARGE SCALE GENOMIC DNA]</scope>
    <source>
        <strain evidence="2 3">CGMCC 1.3597</strain>
    </source>
</reference>
<dbReference type="SUPFAM" id="SSF109604">
    <property type="entry name" value="HD-domain/PDEase-like"/>
    <property type="match status" value="1"/>
</dbReference>
<accession>A0A202E9K7</accession>
<comment type="caution">
    <text evidence="2">The sequence shown here is derived from an EMBL/GenBank/DDBJ whole genome shotgun (WGS) entry which is preliminary data.</text>
</comment>
<dbReference type="RefSeq" id="WP_087714815.1">
    <property type="nucleotide sequence ID" value="NZ_MWPH01000002.1"/>
</dbReference>
<dbReference type="PROSITE" id="PS51831">
    <property type="entry name" value="HD"/>
    <property type="match status" value="1"/>
</dbReference>
<gene>
    <name evidence="2" type="ORF">B2G88_11375</name>
</gene>
<dbReference type="CDD" id="cd00077">
    <property type="entry name" value="HDc"/>
    <property type="match status" value="1"/>
</dbReference>
<sequence>MLEAVRTRARPYFEDAPPAHDWHHVERVETLAKTLIDRHPDPVDERIVQLAVLLHDIGREREDRGEIADHAQWGAREAEPILEDVGVDADTIEAVSHCIRTHRYSNALEPETLEAKLVSDADNLDALGAVGIARVFAHGGAHGSAMFDPETPLAADETTAGKTQYNHIHRKILELPERMYTDAGAELAETRVQFVREYLEQFDHEIHGER</sequence>
<dbReference type="OrthoDB" id="17914at2157"/>
<organism evidence="2 3">
    <name type="scientific">Natronolimnobius baerhuensis</name>
    <dbReference type="NCBI Taxonomy" id="253108"/>
    <lineage>
        <taxon>Archaea</taxon>
        <taxon>Methanobacteriati</taxon>
        <taxon>Methanobacteriota</taxon>
        <taxon>Stenosarchaea group</taxon>
        <taxon>Halobacteria</taxon>
        <taxon>Halobacteriales</taxon>
        <taxon>Natrialbaceae</taxon>
        <taxon>Natronolimnobius</taxon>
    </lineage>
</organism>
<protein>
    <submittedName>
        <fullName evidence="2">Phosphohydrolase</fullName>
    </submittedName>
</protein>
<dbReference type="Pfam" id="PF01966">
    <property type="entry name" value="HD"/>
    <property type="match status" value="1"/>
</dbReference>
<dbReference type="PANTHER" id="PTHR33594:SF1">
    <property type="entry name" value="HD_PDEASE DOMAIN-CONTAINING PROTEIN"/>
    <property type="match status" value="1"/>
</dbReference>
<evidence type="ECO:0000259" key="1">
    <source>
        <dbReference type="PROSITE" id="PS51831"/>
    </source>
</evidence>
<name>A0A202E9K7_9EURY</name>
<dbReference type="AlphaFoldDB" id="A0A202E9K7"/>
<evidence type="ECO:0000313" key="3">
    <source>
        <dbReference type="Proteomes" id="UP000196084"/>
    </source>
</evidence>
<proteinExistence type="predicted"/>
<dbReference type="SMART" id="SM00471">
    <property type="entry name" value="HDc"/>
    <property type="match status" value="1"/>
</dbReference>
<keyword evidence="2" id="KW-0378">Hydrolase</keyword>
<evidence type="ECO:0000313" key="2">
    <source>
        <dbReference type="EMBL" id="OVE84953.1"/>
    </source>
</evidence>